<feature type="transmembrane region" description="Helical" evidence="9">
    <location>
        <begin position="383"/>
        <end position="408"/>
    </location>
</feature>
<keyword evidence="7 9" id="KW-0472">Membrane</keyword>
<dbReference type="Pfam" id="PF00664">
    <property type="entry name" value="ABC_membrane"/>
    <property type="match status" value="1"/>
</dbReference>
<keyword evidence="6 9" id="KW-1133">Transmembrane helix</keyword>
<gene>
    <name evidence="12" type="ORF">KFL_000160070</name>
</gene>
<dbReference type="SUPFAM" id="SSF52540">
    <property type="entry name" value="P-loop containing nucleoside triphosphate hydrolases"/>
    <property type="match status" value="1"/>
</dbReference>
<sequence length="925" mass="100704">MGKRGATMIKPEETRVETPPLPVAKKWYNYTCAALVVVFLADFASALSLYWVLHPTHLVPSFAFFWRSLCDFHKDSLDLVVLALARALLLPGIAYIASCFAHQAESSASEQALSAALKKKSASKPNGLPVSTQNGNDLHTPLLGGDAGSSATASTGRRGSPLENGVGSKAKEGDSEDKEGPGWWEAWLTPKTKKDVLLFGSFLLCTAFQVFVGAKCVAFYFQREGLEGPLMGIAVLWINLESTLTGRLVEAYQTKVRARFRDAQEKAAKEGGEGARAASALLGGLKGTGQAGSMILMDPVAAARALKETQLRGDKGVREESDVGQRTYLLRALGLARQEIGTISLGLLCLALTSGSGLILPHYQGSILDRVIAFDEPGFRRDVLLLVSFSLATGIFGGIRGLCFSVVGKRVLKTLQDKLFTGIIKQDVAYFDATTSGELTSRLTNDVGSMAEPLNWMISTLLRSLLQLAGGFLLCFFTSWKLSMLAFTTMAPIMHITATYSRWSRELNRKRYALLAEANSAASEALGNIRTVRAFSTEDLELDKYQNKTLAAMTKGVTDAFAYSFAVAINNWLDLGASVLILWYGGVLVMAGHLSIGKLITFQLYWNQIQSGYQTVMQVLMSLTRAAGAAQRVLSLVDALPDIDPNAGTMVSTLEGDMKLEDLHFFYQMRPAQKVLDGINLHVAPGQVCALVGRSGGGKSTIVHLLMRFYDPTGGRVLLDGWDLRSLNLRSVHRHMGVVAQDTQMFATSIEENITYGVDSYTQDELHECARNANAHEFILQFPDGYATRVGERGVRLSGGQRQRIAIARMLLRKPKVLLLDEATSALDSESEAQVQQALDRLIQQGGRTVVLVAHRLSTVKNADTIVVLDKGKVVEQGTHDDLLRQGGVYGKLVQRQLAKERNKIENPDVDGANQASDEIDSLLE</sequence>
<dbReference type="OrthoDB" id="6500128at2759"/>
<evidence type="ECO:0000256" key="9">
    <source>
        <dbReference type="SAM" id="Phobius"/>
    </source>
</evidence>
<evidence type="ECO:0000256" key="3">
    <source>
        <dbReference type="ARBA" id="ARBA00022692"/>
    </source>
</evidence>
<dbReference type="GO" id="GO:0015421">
    <property type="term" value="F:ABC-type oligopeptide transporter activity"/>
    <property type="evidence" value="ECO:0000318"/>
    <property type="project" value="GO_Central"/>
</dbReference>
<dbReference type="EMBL" id="DF236965">
    <property type="protein sequence ID" value="GAQ78604.1"/>
    <property type="molecule type" value="Genomic_DNA"/>
</dbReference>
<evidence type="ECO:0000256" key="2">
    <source>
        <dbReference type="ARBA" id="ARBA00022448"/>
    </source>
</evidence>
<feature type="region of interest" description="Disordered" evidence="8">
    <location>
        <begin position="903"/>
        <end position="925"/>
    </location>
</feature>
<evidence type="ECO:0000259" key="11">
    <source>
        <dbReference type="PROSITE" id="PS50929"/>
    </source>
</evidence>
<feature type="domain" description="ABC transporter" evidence="10">
    <location>
        <begin position="658"/>
        <end position="896"/>
    </location>
</feature>
<dbReference type="PROSITE" id="PS50929">
    <property type="entry name" value="ABC_TM1F"/>
    <property type="match status" value="1"/>
</dbReference>
<dbReference type="Pfam" id="PF00005">
    <property type="entry name" value="ABC_tran"/>
    <property type="match status" value="1"/>
</dbReference>
<dbReference type="PANTHER" id="PTHR43394:SF5">
    <property type="entry name" value="ABC TRANSPORTER B FAMILY"/>
    <property type="match status" value="1"/>
</dbReference>
<dbReference type="InterPro" id="IPR011527">
    <property type="entry name" value="ABC1_TM_dom"/>
</dbReference>
<comment type="subcellular location">
    <subcellularLocation>
        <location evidence="1">Membrane</location>
        <topology evidence="1">Multi-pass membrane protein</topology>
    </subcellularLocation>
</comment>
<evidence type="ECO:0000256" key="7">
    <source>
        <dbReference type="ARBA" id="ARBA00023136"/>
    </source>
</evidence>
<evidence type="ECO:0000256" key="1">
    <source>
        <dbReference type="ARBA" id="ARBA00004141"/>
    </source>
</evidence>
<dbReference type="OMA" id="QDTQLFN"/>
<dbReference type="CDD" id="cd03249">
    <property type="entry name" value="ABC_MTABC3_MDL1_MDL2"/>
    <property type="match status" value="1"/>
</dbReference>
<dbReference type="CDD" id="cd18572">
    <property type="entry name" value="ABC_6TM_TAP"/>
    <property type="match status" value="1"/>
</dbReference>
<dbReference type="GO" id="GO:0005524">
    <property type="term" value="F:ATP binding"/>
    <property type="evidence" value="ECO:0007669"/>
    <property type="project" value="UniProtKB-KW"/>
</dbReference>
<dbReference type="Proteomes" id="UP000054558">
    <property type="component" value="Unassembled WGS sequence"/>
</dbReference>
<evidence type="ECO:0000256" key="6">
    <source>
        <dbReference type="ARBA" id="ARBA00022989"/>
    </source>
</evidence>
<name>A0A1Y1HJB1_KLENI</name>
<evidence type="ECO:0000259" key="10">
    <source>
        <dbReference type="PROSITE" id="PS50893"/>
    </source>
</evidence>
<dbReference type="PANTHER" id="PTHR43394">
    <property type="entry name" value="ATP-DEPENDENT PERMEASE MDL1, MITOCHONDRIAL"/>
    <property type="match status" value="1"/>
</dbReference>
<dbReference type="SMART" id="SM00382">
    <property type="entry name" value="AAA"/>
    <property type="match status" value="1"/>
</dbReference>
<feature type="transmembrane region" description="Helical" evidence="9">
    <location>
        <begin position="196"/>
        <end position="222"/>
    </location>
</feature>
<feature type="transmembrane region" description="Helical" evidence="9">
    <location>
        <begin position="340"/>
        <end position="363"/>
    </location>
</feature>
<dbReference type="InterPro" id="IPR003593">
    <property type="entry name" value="AAA+_ATPase"/>
</dbReference>
<dbReference type="GO" id="GO:0016887">
    <property type="term" value="F:ATP hydrolysis activity"/>
    <property type="evidence" value="ECO:0007669"/>
    <property type="project" value="InterPro"/>
</dbReference>
<feature type="transmembrane region" description="Helical" evidence="9">
    <location>
        <begin position="575"/>
        <end position="596"/>
    </location>
</feature>
<dbReference type="GO" id="GO:0005743">
    <property type="term" value="C:mitochondrial inner membrane"/>
    <property type="evidence" value="ECO:0000318"/>
    <property type="project" value="GO_Central"/>
</dbReference>
<dbReference type="InterPro" id="IPR039421">
    <property type="entry name" value="Type_1_exporter"/>
</dbReference>
<keyword evidence="13" id="KW-1185">Reference proteome</keyword>
<accession>A0A1Y1HJB1</accession>
<evidence type="ECO:0000313" key="13">
    <source>
        <dbReference type="Proteomes" id="UP000054558"/>
    </source>
</evidence>
<organism evidence="12 13">
    <name type="scientific">Klebsormidium nitens</name>
    <name type="common">Green alga</name>
    <name type="synonym">Ulothrix nitens</name>
    <dbReference type="NCBI Taxonomy" id="105231"/>
    <lineage>
        <taxon>Eukaryota</taxon>
        <taxon>Viridiplantae</taxon>
        <taxon>Streptophyta</taxon>
        <taxon>Klebsormidiophyceae</taxon>
        <taxon>Klebsormidiales</taxon>
        <taxon>Klebsormidiaceae</taxon>
        <taxon>Klebsormidium</taxon>
    </lineage>
</organism>
<dbReference type="FunFam" id="3.40.50.300:FF:000836">
    <property type="entry name" value="ABC transporter B family member 25"/>
    <property type="match status" value="1"/>
</dbReference>
<dbReference type="PROSITE" id="PS50893">
    <property type="entry name" value="ABC_TRANSPORTER_2"/>
    <property type="match status" value="1"/>
</dbReference>
<dbReference type="Gene3D" id="1.20.1560.10">
    <property type="entry name" value="ABC transporter type 1, transmembrane domain"/>
    <property type="match status" value="1"/>
</dbReference>
<dbReference type="InterPro" id="IPR003439">
    <property type="entry name" value="ABC_transporter-like_ATP-bd"/>
</dbReference>
<dbReference type="SUPFAM" id="SSF90123">
    <property type="entry name" value="ABC transporter transmembrane region"/>
    <property type="match status" value="1"/>
</dbReference>
<dbReference type="GO" id="GO:0090374">
    <property type="term" value="P:oligopeptide export from mitochondrion"/>
    <property type="evidence" value="ECO:0000318"/>
    <property type="project" value="GO_Central"/>
</dbReference>
<feature type="transmembrane region" description="Helical" evidence="9">
    <location>
        <begin position="27"/>
        <end position="53"/>
    </location>
</feature>
<evidence type="ECO:0000256" key="5">
    <source>
        <dbReference type="ARBA" id="ARBA00022840"/>
    </source>
</evidence>
<feature type="domain" description="ABC transmembrane type-1" evidence="11">
    <location>
        <begin position="345"/>
        <end position="625"/>
    </location>
</feature>
<keyword evidence="5" id="KW-0067">ATP-binding</keyword>
<keyword evidence="2" id="KW-0813">Transport</keyword>
<evidence type="ECO:0000256" key="8">
    <source>
        <dbReference type="SAM" id="MobiDB-lite"/>
    </source>
</evidence>
<evidence type="ECO:0000256" key="4">
    <source>
        <dbReference type="ARBA" id="ARBA00022741"/>
    </source>
</evidence>
<dbReference type="STRING" id="105231.A0A1Y1HJB1"/>
<proteinExistence type="predicted"/>
<reference evidence="12 13" key="1">
    <citation type="journal article" date="2014" name="Nat. Commun.">
        <title>Klebsormidium flaccidum genome reveals primary factors for plant terrestrial adaptation.</title>
        <authorList>
            <person name="Hori K."/>
            <person name="Maruyama F."/>
            <person name="Fujisawa T."/>
            <person name="Togashi T."/>
            <person name="Yamamoto N."/>
            <person name="Seo M."/>
            <person name="Sato S."/>
            <person name="Yamada T."/>
            <person name="Mori H."/>
            <person name="Tajima N."/>
            <person name="Moriyama T."/>
            <person name="Ikeuchi M."/>
            <person name="Watanabe M."/>
            <person name="Wada H."/>
            <person name="Kobayashi K."/>
            <person name="Saito M."/>
            <person name="Masuda T."/>
            <person name="Sasaki-Sekimoto Y."/>
            <person name="Mashiguchi K."/>
            <person name="Awai K."/>
            <person name="Shimojima M."/>
            <person name="Masuda S."/>
            <person name="Iwai M."/>
            <person name="Nobusawa T."/>
            <person name="Narise T."/>
            <person name="Kondo S."/>
            <person name="Saito H."/>
            <person name="Sato R."/>
            <person name="Murakawa M."/>
            <person name="Ihara Y."/>
            <person name="Oshima-Yamada Y."/>
            <person name="Ohtaka K."/>
            <person name="Satoh M."/>
            <person name="Sonobe K."/>
            <person name="Ishii M."/>
            <person name="Ohtani R."/>
            <person name="Kanamori-Sato M."/>
            <person name="Honoki R."/>
            <person name="Miyazaki D."/>
            <person name="Mochizuki H."/>
            <person name="Umetsu J."/>
            <person name="Higashi K."/>
            <person name="Shibata D."/>
            <person name="Kamiya Y."/>
            <person name="Sato N."/>
            <person name="Nakamura Y."/>
            <person name="Tabata S."/>
            <person name="Ida S."/>
            <person name="Kurokawa K."/>
            <person name="Ohta H."/>
        </authorList>
    </citation>
    <scope>NUCLEOTIDE SEQUENCE [LARGE SCALE GENOMIC DNA]</scope>
    <source>
        <strain evidence="12 13">NIES-2285</strain>
    </source>
</reference>
<dbReference type="InterPro" id="IPR036640">
    <property type="entry name" value="ABC1_TM_sf"/>
</dbReference>
<dbReference type="InterPro" id="IPR027417">
    <property type="entry name" value="P-loop_NTPase"/>
</dbReference>
<feature type="transmembrane region" description="Helical" evidence="9">
    <location>
        <begin position="79"/>
        <end position="101"/>
    </location>
</feature>
<protein>
    <submittedName>
        <fullName evidence="12">ABC transporter B family</fullName>
    </submittedName>
</protein>
<dbReference type="AlphaFoldDB" id="A0A1Y1HJB1"/>
<feature type="region of interest" description="Disordered" evidence="8">
    <location>
        <begin position="147"/>
        <end position="182"/>
    </location>
</feature>
<dbReference type="Gene3D" id="3.40.50.300">
    <property type="entry name" value="P-loop containing nucleotide triphosphate hydrolases"/>
    <property type="match status" value="1"/>
</dbReference>
<evidence type="ECO:0000313" key="12">
    <source>
        <dbReference type="EMBL" id="GAQ78604.1"/>
    </source>
</evidence>
<feature type="transmembrane region" description="Helical" evidence="9">
    <location>
        <begin position="460"/>
        <end position="479"/>
    </location>
</feature>
<dbReference type="PROSITE" id="PS00211">
    <property type="entry name" value="ABC_TRANSPORTER_1"/>
    <property type="match status" value="1"/>
</dbReference>
<keyword evidence="4" id="KW-0547">Nucleotide-binding</keyword>
<keyword evidence="3 9" id="KW-0812">Transmembrane</keyword>
<dbReference type="FunFam" id="1.20.1560.10:FF:000215">
    <property type="entry name" value="ABC transporter B family member 4"/>
    <property type="match status" value="1"/>
</dbReference>
<dbReference type="InterPro" id="IPR017871">
    <property type="entry name" value="ABC_transporter-like_CS"/>
</dbReference>